<feature type="domain" description="YgjP-like metallopeptidase" evidence="1">
    <location>
        <begin position="24"/>
        <end position="228"/>
    </location>
</feature>
<protein>
    <submittedName>
        <fullName evidence="2">M48 family metallopeptidase</fullName>
    </submittedName>
</protein>
<dbReference type="PANTHER" id="PTHR30399">
    <property type="entry name" value="UNCHARACTERIZED PROTEIN YGJP"/>
    <property type="match status" value="1"/>
</dbReference>
<dbReference type="Gene3D" id="3.30.2010.10">
    <property type="entry name" value="Metalloproteases ('zincins'), catalytic domain"/>
    <property type="match status" value="1"/>
</dbReference>
<organism evidence="2 3">
    <name type="scientific">Methylophilus medardicus</name>
    <dbReference type="NCBI Taxonomy" id="2588534"/>
    <lineage>
        <taxon>Bacteria</taxon>
        <taxon>Pseudomonadati</taxon>
        <taxon>Pseudomonadota</taxon>
        <taxon>Betaproteobacteria</taxon>
        <taxon>Nitrosomonadales</taxon>
        <taxon>Methylophilaceae</taxon>
        <taxon>Methylophilus</taxon>
    </lineage>
</organism>
<dbReference type="RefSeq" id="WP_140004169.1">
    <property type="nucleotide sequence ID" value="NZ_CP040946.1"/>
</dbReference>
<dbReference type="InterPro" id="IPR002725">
    <property type="entry name" value="YgjP-like_metallopeptidase"/>
</dbReference>
<name>A0A5B8CUN4_9PROT</name>
<evidence type="ECO:0000259" key="1">
    <source>
        <dbReference type="Pfam" id="PF01863"/>
    </source>
</evidence>
<evidence type="ECO:0000313" key="2">
    <source>
        <dbReference type="EMBL" id="QDC44840.1"/>
    </source>
</evidence>
<keyword evidence="3" id="KW-1185">Reference proteome</keyword>
<dbReference type="PANTHER" id="PTHR30399:SF1">
    <property type="entry name" value="UTP PYROPHOSPHATASE"/>
    <property type="match status" value="1"/>
</dbReference>
<evidence type="ECO:0000313" key="3">
    <source>
        <dbReference type="Proteomes" id="UP000311008"/>
    </source>
</evidence>
<sequence length="237" mass="26843">MIARQLQLPNGQQIPYQLDLRARKTIGLKITDHGLVVHAPKRITATQLQQILLEKSGWIQQKLALRLANQVAPMQWLDGEPLLFMGQDIVLTLIAHPTIKAVTLEGNRLLVRSPHTEQADWVARKVLQWYAQQALPDFKRRVALVAAQMGETVSAVALSNAKSRWGSCNSRKQIRLNWRLIQAPPQVIQYVVCHEMAHLKEMNHSARFYALQASLFPAHAQAEKTLKALSPILHRMT</sequence>
<proteinExistence type="predicted"/>
<dbReference type="Proteomes" id="UP000311008">
    <property type="component" value="Chromosome"/>
</dbReference>
<dbReference type="EMBL" id="CP040946">
    <property type="protein sequence ID" value="QDC44840.1"/>
    <property type="molecule type" value="Genomic_DNA"/>
</dbReference>
<reference evidence="3" key="1">
    <citation type="journal article" date="2019" name="ISME J.">
        <title>Evolution in action: habitat transition from sediment to the pelagial leads to genome streamlining in Methylophilaceae.</title>
        <authorList>
            <person name="Salcher M."/>
            <person name="Schaefle D."/>
            <person name="Kaspar M."/>
            <person name="Neuenschwander S.M."/>
            <person name="Ghai R."/>
        </authorList>
    </citation>
    <scope>NUCLEOTIDE SEQUENCE [LARGE SCALE GENOMIC DNA]</scope>
    <source>
        <strain evidence="3">MMS-M-51</strain>
    </source>
</reference>
<dbReference type="OrthoDB" id="9811177at2"/>
<dbReference type="KEGG" id="mmec:FIU01_10130"/>
<dbReference type="InterPro" id="IPR053136">
    <property type="entry name" value="UTP_pyrophosphatase-like"/>
</dbReference>
<dbReference type="AlphaFoldDB" id="A0A5B8CUN4"/>
<dbReference type="CDD" id="cd07344">
    <property type="entry name" value="M48_yhfN_like"/>
    <property type="match status" value="1"/>
</dbReference>
<gene>
    <name evidence="2" type="ORF">FIU01_10130</name>
</gene>
<accession>A0A5B8CUN4</accession>
<dbReference type="Pfam" id="PF01863">
    <property type="entry name" value="YgjP-like"/>
    <property type="match status" value="1"/>
</dbReference>